<dbReference type="AlphaFoldDB" id="W2G7J7"/>
<evidence type="ECO:0000313" key="1">
    <source>
        <dbReference type="EMBL" id="ETK78176.1"/>
    </source>
</evidence>
<sequence>MSVGILTGSGSWIRSRGTLRARARGTSPIRQTYSSAIVLMMVTNVAIEECGVGNLLFSSLLKCSSGLLVLATSSLSRPNTFHTSIVYCSSHVRSLQYLPFRPFKPWDSPYLCQKYNCHVNLEMCSTE</sequence>
<reference evidence="1" key="1">
    <citation type="submission" date="2013-11" db="EMBL/GenBank/DDBJ databases">
        <title>The Genome Sequence of Phytophthora parasitica CJ02B3.</title>
        <authorList>
            <consortium name="The Broad Institute Genomics Platform"/>
            <person name="Russ C."/>
            <person name="Tyler B."/>
            <person name="Panabieres F."/>
            <person name="Shan W."/>
            <person name="Tripathy S."/>
            <person name="Grunwald N."/>
            <person name="Machado M."/>
            <person name="Johnson C.S."/>
            <person name="Arredondo F."/>
            <person name="Hong C."/>
            <person name="Coffey M."/>
            <person name="Young S.K."/>
            <person name="Zeng Q."/>
            <person name="Gargeya S."/>
            <person name="Fitzgerald M."/>
            <person name="Abouelleil A."/>
            <person name="Alvarado L."/>
            <person name="Chapman S.B."/>
            <person name="Gainer-Dewar J."/>
            <person name="Goldberg J."/>
            <person name="Griggs A."/>
            <person name="Gujja S."/>
            <person name="Hansen M."/>
            <person name="Howarth C."/>
            <person name="Imamovic A."/>
            <person name="Ireland A."/>
            <person name="Larimer J."/>
            <person name="McCowan C."/>
            <person name="Murphy C."/>
            <person name="Pearson M."/>
            <person name="Poon T.W."/>
            <person name="Priest M."/>
            <person name="Roberts A."/>
            <person name="Saif S."/>
            <person name="Shea T."/>
            <person name="Sykes S."/>
            <person name="Wortman J."/>
            <person name="Nusbaum C."/>
            <person name="Birren B."/>
        </authorList>
    </citation>
    <scope>NUCLEOTIDE SEQUENCE [LARGE SCALE GENOMIC DNA]</scope>
    <source>
        <strain evidence="1">CJ02B3</strain>
    </source>
</reference>
<dbReference type="EMBL" id="KI688261">
    <property type="protein sequence ID" value="ETK78176.1"/>
    <property type="molecule type" value="Genomic_DNA"/>
</dbReference>
<organism evidence="1">
    <name type="scientific">Phytophthora nicotianae</name>
    <name type="common">Potato buckeye rot agent</name>
    <name type="synonym">Phytophthora parasitica</name>
    <dbReference type="NCBI Taxonomy" id="4792"/>
    <lineage>
        <taxon>Eukaryota</taxon>
        <taxon>Sar</taxon>
        <taxon>Stramenopiles</taxon>
        <taxon>Oomycota</taxon>
        <taxon>Peronosporomycetes</taxon>
        <taxon>Peronosporales</taxon>
        <taxon>Peronosporaceae</taxon>
        <taxon>Phytophthora</taxon>
    </lineage>
</organism>
<proteinExistence type="predicted"/>
<accession>W2G7J7</accession>
<dbReference type="Proteomes" id="UP000053236">
    <property type="component" value="Unassembled WGS sequence"/>
</dbReference>
<name>W2G7J7_PHYNI</name>
<gene>
    <name evidence="1" type="ORF">L915_15743</name>
</gene>
<protein>
    <submittedName>
        <fullName evidence="1">Uncharacterized protein</fullName>
    </submittedName>
</protein>